<gene>
    <name evidence="1" type="ORF">MLD38_036814</name>
</gene>
<reference evidence="2" key="1">
    <citation type="journal article" date="2023" name="Front. Plant Sci.">
        <title>Chromosomal-level genome assembly of Melastoma candidum provides insights into trichome evolution.</title>
        <authorList>
            <person name="Zhong Y."/>
            <person name="Wu W."/>
            <person name="Sun C."/>
            <person name="Zou P."/>
            <person name="Liu Y."/>
            <person name="Dai S."/>
            <person name="Zhou R."/>
        </authorList>
    </citation>
    <scope>NUCLEOTIDE SEQUENCE [LARGE SCALE GENOMIC DNA]</scope>
</reference>
<organism evidence="1 2">
    <name type="scientific">Melastoma candidum</name>
    <dbReference type="NCBI Taxonomy" id="119954"/>
    <lineage>
        <taxon>Eukaryota</taxon>
        <taxon>Viridiplantae</taxon>
        <taxon>Streptophyta</taxon>
        <taxon>Embryophyta</taxon>
        <taxon>Tracheophyta</taxon>
        <taxon>Spermatophyta</taxon>
        <taxon>Magnoliopsida</taxon>
        <taxon>eudicotyledons</taxon>
        <taxon>Gunneridae</taxon>
        <taxon>Pentapetalae</taxon>
        <taxon>rosids</taxon>
        <taxon>malvids</taxon>
        <taxon>Myrtales</taxon>
        <taxon>Melastomataceae</taxon>
        <taxon>Melastomatoideae</taxon>
        <taxon>Melastomateae</taxon>
        <taxon>Melastoma</taxon>
    </lineage>
</organism>
<dbReference type="Proteomes" id="UP001057402">
    <property type="component" value="Chromosome 11"/>
</dbReference>
<protein>
    <submittedName>
        <fullName evidence="1">Uncharacterized protein</fullName>
    </submittedName>
</protein>
<sequence>MIKRTRGTDSRNKTVDIATVEVEVKKAVPWDDQNNISRNPRGNSISPGRTKKIFVGGLPSTITESDFKKYIDQFVLITDVVVMYDHHTQRPRGFGFITFGLYRVSSEEVTECLGVIYLCRVTLCIHKDSSYSERQQEEASMRFFYPFELKTFQIGVTALLILRKSRIAGWLNTRKLYHISLVIRRYLWMLTTTSHLPFAHVVYRQGLFIAHISDFFTLSTSFFPVITSD</sequence>
<dbReference type="EMBL" id="CM042890">
    <property type="protein sequence ID" value="KAI4311952.1"/>
    <property type="molecule type" value="Genomic_DNA"/>
</dbReference>
<name>A0ACB9LM13_9MYRT</name>
<keyword evidence="2" id="KW-1185">Reference proteome</keyword>
<evidence type="ECO:0000313" key="2">
    <source>
        <dbReference type="Proteomes" id="UP001057402"/>
    </source>
</evidence>
<accession>A0ACB9LM13</accession>
<proteinExistence type="predicted"/>
<evidence type="ECO:0000313" key="1">
    <source>
        <dbReference type="EMBL" id="KAI4311952.1"/>
    </source>
</evidence>
<comment type="caution">
    <text evidence="1">The sequence shown here is derived from an EMBL/GenBank/DDBJ whole genome shotgun (WGS) entry which is preliminary data.</text>
</comment>